<evidence type="ECO:0000256" key="1">
    <source>
        <dbReference type="ARBA" id="ARBA00004571"/>
    </source>
</evidence>
<feature type="signal peptide" evidence="8">
    <location>
        <begin position="1"/>
        <end position="29"/>
    </location>
</feature>
<dbReference type="SUPFAM" id="SSF56935">
    <property type="entry name" value="Porins"/>
    <property type="match status" value="1"/>
</dbReference>
<reference evidence="9 10" key="1">
    <citation type="submission" date="2016-06" db="EMBL/GenBank/DDBJ databases">
        <authorList>
            <person name="Kjaerup R.B."/>
            <person name="Dalgaard T.S."/>
            <person name="Juul-Madsen H.R."/>
        </authorList>
    </citation>
    <scope>NUCLEOTIDE SEQUENCE [LARGE SCALE GENOMIC DNA]</scope>
    <source>
        <strain evidence="9 10">CECT 8886</strain>
    </source>
</reference>
<dbReference type="GO" id="GO:0009279">
    <property type="term" value="C:cell outer membrane"/>
    <property type="evidence" value="ECO:0007669"/>
    <property type="project" value="UniProtKB-SubCell"/>
</dbReference>
<dbReference type="PANTHER" id="PTHR35093:SF3">
    <property type="entry name" value="LONG-CHAIN FATTY ACID TRANSPORT PROTEIN"/>
    <property type="match status" value="1"/>
</dbReference>
<keyword evidence="5 8" id="KW-0732">Signal</keyword>
<dbReference type="GO" id="GO:0015483">
    <property type="term" value="F:long-chain fatty acid transporting porin activity"/>
    <property type="evidence" value="ECO:0007669"/>
    <property type="project" value="TreeGrafter"/>
</dbReference>
<dbReference type="Gene3D" id="2.40.160.60">
    <property type="entry name" value="Outer membrane protein transport protein (OMPP1/FadL/TodX)"/>
    <property type="match status" value="1"/>
</dbReference>
<dbReference type="Pfam" id="PF03349">
    <property type="entry name" value="Toluene_X"/>
    <property type="match status" value="1"/>
</dbReference>
<evidence type="ECO:0000256" key="7">
    <source>
        <dbReference type="ARBA" id="ARBA00023237"/>
    </source>
</evidence>
<evidence type="ECO:0000256" key="3">
    <source>
        <dbReference type="ARBA" id="ARBA00022452"/>
    </source>
</evidence>
<dbReference type="InterPro" id="IPR005017">
    <property type="entry name" value="OMPP1/FadL/TodX"/>
</dbReference>
<evidence type="ECO:0000256" key="5">
    <source>
        <dbReference type="ARBA" id="ARBA00022729"/>
    </source>
</evidence>
<dbReference type="PANTHER" id="PTHR35093">
    <property type="entry name" value="OUTER MEMBRANE PROTEIN NMB0088-RELATED"/>
    <property type="match status" value="1"/>
</dbReference>
<keyword evidence="7" id="KW-0998">Cell outer membrane</keyword>
<keyword evidence="6" id="KW-0472">Membrane</keyword>
<dbReference type="AlphaFoldDB" id="A0A1A8TIG0"/>
<evidence type="ECO:0000256" key="8">
    <source>
        <dbReference type="SAM" id="SignalP"/>
    </source>
</evidence>
<feature type="chain" id="PRO_5008379063" evidence="8">
    <location>
        <begin position="30"/>
        <end position="443"/>
    </location>
</feature>
<comment type="similarity">
    <text evidence="2">Belongs to the OmpP1/FadL family.</text>
</comment>
<evidence type="ECO:0000256" key="6">
    <source>
        <dbReference type="ARBA" id="ARBA00023136"/>
    </source>
</evidence>
<sequence length="443" mass="46965">MTTFSTRSCILFKASVVALAVASASSAYSAGFALNDHSTTASGSAIAGAAASGEDISFSYWNPALFLNAKKNTFYVSGAYVMPKMDVTNISAKNAIAFGGSPISGSTTNSDSVDNAFIPAFYYAMPLSDDTVGGISLNAPFGLSGDYGNSWPGRFHATETSLKDVALAFSVAHRVNDWFSAGASVQVHRAHVVLASAVGAATPNPGTEGLGKIKAAATGYGFSLGVLMEPIKGTRIGIGYRSKVKFDFKGDVKYDNVAGVNQALAQKGYQLVNTSAEDNLKFPDVLTISLDQALTNKLRLGLSAIHTGWSSISDGLNIKFGSKQPNSVLTFGFDDEWMYSAGLTYDYSEAWTLRTGIAMDNSPVTDKYRSARTPDGDRKWYSLGATYHIDDSSSASFAYTYVSIEDVSVNRDGSLPEDASRGTYKADYASSANVVSLAYTKSF</sequence>
<accession>A0A1A8TIG0</accession>
<proteinExistence type="inferred from homology"/>
<evidence type="ECO:0000256" key="4">
    <source>
        <dbReference type="ARBA" id="ARBA00022692"/>
    </source>
</evidence>
<comment type="subcellular location">
    <subcellularLocation>
        <location evidence="1">Cell outer membrane</location>
        <topology evidence="1">Multi-pass membrane protein</topology>
    </subcellularLocation>
</comment>
<dbReference type="EMBL" id="FLOB01000006">
    <property type="protein sequence ID" value="SBS33117.1"/>
    <property type="molecule type" value="Genomic_DNA"/>
</dbReference>
<evidence type="ECO:0000313" key="10">
    <source>
        <dbReference type="Proteomes" id="UP000092544"/>
    </source>
</evidence>
<name>A0A1A8TIG0_9GAMM</name>
<keyword evidence="4" id="KW-0812">Transmembrane</keyword>
<dbReference type="OrthoDB" id="19849at2"/>
<evidence type="ECO:0000313" key="9">
    <source>
        <dbReference type="EMBL" id="SBS33117.1"/>
    </source>
</evidence>
<dbReference type="Proteomes" id="UP000092544">
    <property type="component" value="Unassembled WGS sequence"/>
</dbReference>
<keyword evidence="10" id="KW-1185">Reference proteome</keyword>
<dbReference type="RefSeq" id="WP_067017143.1">
    <property type="nucleotide sequence ID" value="NZ_FLOB01000006.1"/>
</dbReference>
<gene>
    <name evidence="9" type="primary">fadL</name>
    <name evidence="9" type="ORF">MSP8886_02643</name>
</gene>
<dbReference type="STRING" id="1792290.MSP8886_02643"/>
<keyword evidence="3" id="KW-1134">Transmembrane beta strand</keyword>
<organism evidence="9 10">
    <name type="scientific">Marinomonas spartinae</name>
    <dbReference type="NCBI Taxonomy" id="1792290"/>
    <lineage>
        <taxon>Bacteria</taxon>
        <taxon>Pseudomonadati</taxon>
        <taxon>Pseudomonadota</taxon>
        <taxon>Gammaproteobacteria</taxon>
        <taxon>Oceanospirillales</taxon>
        <taxon>Oceanospirillaceae</taxon>
        <taxon>Marinomonas</taxon>
    </lineage>
</organism>
<protein>
    <submittedName>
        <fullName evidence="9">Long-chain fatty acid transport protein</fullName>
    </submittedName>
</protein>
<evidence type="ECO:0000256" key="2">
    <source>
        <dbReference type="ARBA" id="ARBA00008163"/>
    </source>
</evidence>